<dbReference type="RefSeq" id="WP_118004466.1">
    <property type="nucleotide sequence ID" value="NZ_QRXF01000021.1"/>
</dbReference>
<proteinExistence type="predicted"/>
<dbReference type="InterPro" id="IPR023823">
    <property type="entry name" value="CHP04066_peptide_maturation"/>
</dbReference>
<dbReference type="NCBIfam" id="TIGR04066">
    <property type="entry name" value="nat_prod_clost"/>
    <property type="match status" value="1"/>
</dbReference>
<organism evidence="1 2">
    <name type="scientific">Agathobacter rectalis</name>
    <dbReference type="NCBI Taxonomy" id="39491"/>
    <lineage>
        <taxon>Bacteria</taxon>
        <taxon>Bacillati</taxon>
        <taxon>Bacillota</taxon>
        <taxon>Clostridia</taxon>
        <taxon>Lachnospirales</taxon>
        <taxon>Lachnospiraceae</taxon>
        <taxon>Agathobacter</taxon>
    </lineage>
</organism>
<evidence type="ECO:0000313" key="2">
    <source>
        <dbReference type="Proteomes" id="UP000284296"/>
    </source>
</evidence>
<protein>
    <submittedName>
        <fullName evidence="1">TIGR04066 family peptide maturation system protein</fullName>
    </submittedName>
</protein>
<dbReference type="Gene3D" id="3.40.50.300">
    <property type="entry name" value="P-loop containing nucleotide triphosphate hydrolases"/>
    <property type="match status" value="1"/>
</dbReference>
<dbReference type="EMBL" id="QRXG01000033">
    <property type="protein sequence ID" value="RGT78762.1"/>
    <property type="molecule type" value="Genomic_DNA"/>
</dbReference>
<evidence type="ECO:0000313" key="1">
    <source>
        <dbReference type="EMBL" id="RGT78762.1"/>
    </source>
</evidence>
<sequence>MKKIAIFPFDYYLLPVIKNKDNLLDFQLSQVFSLQGWGMVNDTVSAACKDDTAEDIVVMDIFDESVDFDFDILYITNSNHKIGNDLLYRCVERVAKKQKNILVSKKLNTEQMKQIEAICKQNNVHVQFLYADVSTDIINDTVEMLHSIDTPIISVSGVDENTNKFEVQLELYNRLKKDGYSVSWVSSRNEMLLCGEHPLPDFMFQTSISETQKILMYNHFVKFIEEQESPDVIILGIPGEMMPNSKLQVGHFGTTAFQIFNAVNPDFSVLCVHCNGNNGDYFDRLLQAMEYKFSVETDCIYISSISKDPFSLNKITPIEYVLYNNDFTTTAISQIAYDSCPQFDRNTYEKLYQFAVDKLHGYDDLQVM</sequence>
<reference evidence="1 2" key="1">
    <citation type="submission" date="2018-08" db="EMBL/GenBank/DDBJ databases">
        <title>A genome reference for cultivated species of the human gut microbiota.</title>
        <authorList>
            <person name="Zou Y."/>
            <person name="Xue W."/>
            <person name="Luo G."/>
        </authorList>
    </citation>
    <scope>NUCLEOTIDE SEQUENCE [LARGE SCALE GENOMIC DNA]</scope>
    <source>
        <strain evidence="1 2">AF18-16LB</strain>
    </source>
</reference>
<comment type="caution">
    <text evidence="1">The sequence shown here is derived from an EMBL/GenBank/DDBJ whole genome shotgun (WGS) entry which is preliminary data.</text>
</comment>
<dbReference type="Proteomes" id="UP000284296">
    <property type="component" value="Unassembled WGS sequence"/>
</dbReference>
<dbReference type="InterPro" id="IPR027417">
    <property type="entry name" value="P-loop_NTPase"/>
</dbReference>
<dbReference type="AlphaFoldDB" id="A0A412Q0B5"/>
<accession>A0A412Q0B5</accession>
<gene>
    <name evidence="1" type="ORF">DWX06_14035</name>
</gene>
<name>A0A412Q0B5_9FIRM</name>